<evidence type="ECO:0000313" key="2">
    <source>
        <dbReference type="Proteomes" id="UP000694865"/>
    </source>
</evidence>
<dbReference type="RefSeq" id="XP_006823893.1">
    <property type="nucleotide sequence ID" value="XM_006823830.1"/>
</dbReference>
<dbReference type="CDD" id="cd01650">
    <property type="entry name" value="RT_nLTR_like"/>
    <property type="match status" value="1"/>
</dbReference>
<feature type="non-terminal residue" evidence="3">
    <location>
        <position position="595"/>
    </location>
</feature>
<dbReference type="Gene3D" id="3.30.70.270">
    <property type="match status" value="1"/>
</dbReference>
<dbReference type="InterPro" id="IPR043128">
    <property type="entry name" value="Rev_trsase/Diguanyl_cyclase"/>
</dbReference>
<dbReference type="PANTHER" id="PTHR47027">
    <property type="entry name" value="REVERSE TRANSCRIPTASE DOMAIN-CONTAINING PROTEIN"/>
    <property type="match status" value="1"/>
</dbReference>
<dbReference type="Pfam" id="PF00078">
    <property type="entry name" value="RVT_1"/>
    <property type="match status" value="1"/>
</dbReference>
<organism evidence="2 3">
    <name type="scientific">Saccoglossus kowalevskii</name>
    <name type="common">Acorn worm</name>
    <dbReference type="NCBI Taxonomy" id="10224"/>
    <lineage>
        <taxon>Eukaryota</taxon>
        <taxon>Metazoa</taxon>
        <taxon>Hemichordata</taxon>
        <taxon>Enteropneusta</taxon>
        <taxon>Harrimaniidae</taxon>
        <taxon>Saccoglossus</taxon>
    </lineage>
</organism>
<dbReference type="PANTHER" id="PTHR47027:SF20">
    <property type="entry name" value="REVERSE TRANSCRIPTASE-LIKE PROTEIN WITH RNA-DIRECTED DNA POLYMERASE DOMAIN"/>
    <property type="match status" value="1"/>
</dbReference>
<keyword evidence="2" id="KW-1185">Reference proteome</keyword>
<proteinExistence type="predicted"/>
<reference evidence="3" key="1">
    <citation type="submission" date="2025-08" db="UniProtKB">
        <authorList>
            <consortium name="RefSeq"/>
        </authorList>
    </citation>
    <scope>IDENTIFICATION</scope>
    <source>
        <tissue evidence="3">Testes</tissue>
    </source>
</reference>
<dbReference type="PROSITE" id="PS50878">
    <property type="entry name" value="RT_POL"/>
    <property type="match status" value="1"/>
</dbReference>
<gene>
    <name evidence="3" type="primary">LOC102807636</name>
</gene>
<dbReference type="SUPFAM" id="SSF56672">
    <property type="entry name" value="DNA/RNA polymerases"/>
    <property type="match status" value="1"/>
</dbReference>
<name>A0ABM0MV52_SACKO</name>
<protein>
    <submittedName>
        <fullName evidence="3">RNA-directed DNA polymerase from mobile element jockey-like</fullName>
    </submittedName>
</protein>
<evidence type="ECO:0000313" key="3">
    <source>
        <dbReference type="RefSeq" id="XP_006823893.1"/>
    </source>
</evidence>
<dbReference type="InterPro" id="IPR043502">
    <property type="entry name" value="DNA/RNA_pol_sf"/>
</dbReference>
<feature type="domain" description="Reverse transcriptase" evidence="1">
    <location>
        <begin position="213"/>
        <end position="502"/>
    </location>
</feature>
<sequence length="595" mass="69058">MDDLVNQICHMFINPAKQLGMMKDVKIRINNKSNYKRRSNPWFNKDCDKLRSEYIKAKKVFKETKSDNDRNVCHSISKRYKKLLAKCKREFRRKTYVKLRTMKKSKPEKFWSVLNNSISTNDKNNIIDMDRFKQHFENLGQSTNKENVHNFDPRLITHSNNEEINTSIAVEEVMTQIKKLNNNKAAGVDLIINEFLKNSRDDITSLIVQLFNIVLNTGIVPTSWTMGCIKPIFKNTGDPSDPSNYRGITLLSCLGKLFTAVINDRLTSYLNCVGSLGEEQAGFRAGYSTLDHIFVLHSVIDLYLHNKKRVYCAFIDYKKAFDLIDRTSLWFKLISNHINGQIITVIYNMYNQAKSCVIDGSDKSDFFNCNVGVRQGENLSPLLFAIYLNDFEYFISKHYNGLKYMASEIKTYLSNEDIEVFLKLFTLLYADDTIVLSESETELQSAINAVYTYCNEWHLTVNANKTKVVIFSRGRVKKYPAFKFGNETIEVTFYYIYLGITFNYNNKFRKAICKQTNQARCAMFSLLMKAKKLCLPIDIQLELFRHLVVPVLLYGCEIWGHADLSQIESFYLKFCKRLLKVHKNTANFMVYGELG</sequence>
<accession>A0ABM0MV52</accession>
<dbReference type="GeneID" id="102807636"/>
<evidence type="ECO:0000259" key="1">
    <source>
        <dbReference type="PROSITE" id="PS50878"/>
    </source>
</evidence>
<dbReference type="InterPro" id="IPR000477">
    <property type="entry name" value="RT_dom"/>
</dbReference>
<dbReference type="Proteomes" id="UP000694865">
    <property type="component" value="Unplaced"/>
</dbReference>